<reference evidence="1 2" key="1">
    <citation type="submission" date="2021-01" db="EMBL/GenBank/DDBJ databases">
        <title>FDA dAtabase for Regulatory Grade micrObial Sequences (FDA-ARGOS): Supporting development and validation of Infectious Disease Dx tests.</title>
        <authorList>
            <person name="Blissenbach B."/>
            <person name="Krut O."/>
            <person name="Tallon L."/>
            <person name="Sadzewicz L."/>
            <person name="Zhao X."/>
            <person name="Boylan J."/>
            <person name="Ott S."/>
            <person name="Bowen H."/>
            <person name="Vavikolanu K."/>
            <person name="Mehta A."/>
            <person name="Aluvathingal J."/>
            <person name="Nadendla S."/>
            <person name="Yan Y."/>
            <person name="Sichtig H."/>
        </authorList>
    </citation>
    <scope>NUCLEOTIDE SEQUENCE [LARGE SCALE GENOMIC DNA]</scope>
    <source>
        <strain evidence="1 2">FDAARGOS_1081</strain>
    </source>
</reference>
<keyword evidence="2" id="KW-1185">Reference proteome</keyword>
<dbReference type="GeneID" id="54778040"/>
<evidence type="ECO:0000313" key="1">
    <source>
        <dbReference type="EMBL" id="QQU55810.1"/>
    </source>
</evidence>
<protein>
    <submittedName>
        <fullName evidence="1">Uncharacterized protein</fullName>
    </submittedName>
</protein>
<evidence type="ECO:0000313" key="2">
    <source>
        <dbReference type="Proteomes" id="UP000595237"/>
    </source>
</evidence>
<accession>A0ABX7D5L8</accession>
<proteinExistence type="predicted"/>
<sequence length="94" mass="10343">MLIDPSRVIFAKSTHDVKATGAMRLIFTKTYRHFATNGAIGFTFTRHPVKIGAITKKNESVHILAGKTRCCGFNLRNGGQSKIAELRLLTNEPG</sequence>
<gene>
    <name evidence="1" type="ORF">I6I38_01980</name>
</gene>
<dbReference type="EMBL" id="CP068148">
    <property type="protein sequence ID" value="QQU55810.1"/>
    <property type="molecule type" value="Genomic_DNA"/>
</dbReference>
<name>A0ABX7D5L8_SERLI</name>
<organism evidence="1 2">
    <name type="scientific">Serratia liquefaciens</name>
    <dbReference type="NCBI Taxonomy" id="614"/>
    <lineage>
        <taxon>Bacteria</taxon>
        <taxon>Pseudomonadati</taxon>
        <taxon>Pseudomonadota</taxon>
        <taxon>Gammaproteobacteria</taxon>
        <taxon>Enterobacterales</taxon>
        <taxon>Yersiniaceae</taxon>
        <taxon>Serratia</taxon>
    </lineage>
</organism>
<dbReference type="Proteomes" id="UP000595237">
    <property type="component" value="Chromosome"/>
</dbReference>
<dbReference type="RefSeq" id="WP_153263146.1">
    <property type="nucleotide sequence ID" value="NZ_CADDTP010000013.1"/>
</dbReference>